<dbReference type="Proteomes" id="UP001454036">
    <property type="component" value="Unassembled WGS sequence"/>
</dbReference>
<dbReference type="PANTHER" id="PTHR47723">
    <property type="entry name" value="OS05G0353850 PROTEIN"/>
    <property type="match status" value="1"/>
</dbReference>
<protein>
    <recommendedName>
        <fullName evidence="1">RNase H type-1 domain-containing protein</fullName>
    </recommendedName>
</protein>
<organism evidence="2 3">
    <name type="scientific">Lithospermum erythrorhizon</name>
    <name type="common">Purple gromwell</name>
    <name type="synonym">Lithospermum officinale var. erythrorhizon</name>
    <dbReference type="NCBI Taxonomy" id="34254"/>
    <lineage>
        <taxon>Eukaryota</taxon>
        <taxon>Viridiplantae</taxon>
        <taxon>Streptophyta</taxon>
        <taxon>Embryophyta</taxon>
        <taxon>Tracheophyta</taxon>
        <taxon>Spermatophyta</taxon>
        <taxon>Magnoliopsida</taxon>
        <taxon>eudicotyledons</taxon>
        <taxon>Gunneridae</taxon>
        <taxon>Pentapetalae</taxon>
        <taxon>asterids</taxon>
        <taxon>lamiids</taxon>
        <taxon>Boraginales</taxon>
        <taxon>Boraginaceae</taxon>
        <taxon>Boraginoideae</taxon>
        <taxon>Lithospermeae</taxon>
        <taxon>Lithospermum</taxon>
    </lineage>
</organism>
<dbReference type="Pfam" id="PF13456">
    <property type="entry name" value="RVT_3"/>
    <property type="match status" value="1"/>
</dbReference>
<dbReference type="InterPro" id="IPR036397">
    <property type="entry name" value="RNaseH_sf"/>
</dbReference>
<dbReference type="Gene3D" id="3.30.420.10">
    <property type="entry name" value="Ribonuclease H-like superfamily/Ribonuclease H"/>
    <property type="match status" value="1"/>
</dbReference>
<dbReference type="CDD" id="cd06222">
    <property type="entry name" value="RNase_H_like"/>
    <property type="match status" value="1"/>
</dbReference>
<feature type="domain" description="RNase H type-1" evidence="1">
    <location>
        <begin position="48"/>
        <end position="174"/>
    </location>
</feature>
<dbReference type="InterPro" id="IPR053151">
    <property type="entry name" value="RNase_H-like"/>
</dbReference>
<dbReference type="GO" id="GO:0004523">
    <property type="term" value="F:RNA-DNA hybrid ribonuclease activity"/>
    <property type="evidence" value="ECO:0007669"/>
    <property type="project" value="InterPro"/>
</dbReference>
<dbReference type="PANTHER" id="PTHR47723:SF23">
    <property type="entry name" value="REVERSE TRANSCRIPTASE-LIKE PROTEIN"/>
    <property type="match status" value="1"/>
</dbReference>
<sequence length="209" mass="23983">MRLLVSRIFRHEILVHRPVQFVVIRNSHKVPPVQVGWEKPESGWIKLNFDGSCKCKSGRSSIGGVFRDHNAEFLLGYSEFIGKSNSTIAEIIALRRGLELVLENGWGDNSVWLEGDSKSLVDIIGKRKQLVNRCGEVQKHVTHINSIISELNNQCILTHVFREGNRAADKFAQMGYHFKNPQVWRHVPPNELLRIVHEDAEGKTFLRRR</sequence>
<dbReference type="InterPro" id="IPR044730">
    <property type="entry name" value="RNase_H-like_dom_plant"/>
</dbReference>
<evidence type="ECO:0000259" key="1">
    <source>
        <dbReference type="Pfam" id="PF13456"/>
    </source>
</evidence>
<proteinExistence type="predicted"/>
<dbReference type="AlphaFoldDB" id="A0AAV3R7G8"/>
<accession>A0AAV3R7G8</accession>
<dbReference type="EMBL" id="BAABME010007750">
    <property type="protein sequence ID" value="GAA0171611.1"/>
    <property type="molecule type" value="Genomic_DNA"/>
</dbReference>
<dbReference type="InterPro" id="IPR002156">
    <property type="entry name" value="RNaseH_domain"/>
</dbReference>
<name>A0AAV3R7G8_LITER</name>
<dbReference type="GO" id="GO:0003676">
    <property type="term" value="F:nucleic acid binding"/>
    <property type="evidence" value="ECO:0007669"/>
    <property type="project" value="InterPro"/>
</dbReference>
<gene>
    <name evidence="2" type="ORF">LIER_25601</name>
</gene>
<comment type="caution">
    <text evidence="2">The sequence shown here is derived from an EMBL/GenBank/DDBJ whole genome shotgun (WGS) entry which is preliminary data.</text>
</comment>
<reference evidence="2 3" key="1">
    <citation type="submission" date="2024-01" db="EMBL/GenBank/DDBJ databases">
        <title>The complete chloroplast genome sequence of Lithospermum erythrorhizon: insights into the phylogenetic relationship among Boraginaceae species and the maternal lineages of purple gromwells.</title>
        <authorList>
            <person name="Okada T."/>
            <person name="Watanabe K."/>
        </authorList>
    </citation>
    <scope>NUCLEOTIDE SEQUENCE [LARGE SCALE GENOMIC DNA]</scope>
</reference>
<keyword evidence="3" id="KW-1185">Reference proteome</keyword>
<evidence type="ECO:0000313" key="3">
    <source>
        <dbReference type="Proteomes" id="UP001454036"/>
    </source>
</evidence>
<dbReference type="InterPro" id="IPR012337">
    <property type="entry name" value="RNaseH-like_sf"/>
</dbReference>
<dbReference type="SUPFAM" id="SSF53098">
    <property type="entry name" value="Ribonuclease H-like"/>
    <property type="match status" value="1"/>
</dbReference>
<evidence type="ECO:0000313" key="2">
    <source>
        <dbReference type="EMBL" id="GAA0171611.1"/>
    </source>
</evidence>